<dbReference type="RefSeq" id="XP_017771660.1">
    <property type="nucleotide sequence ID" value="XM_017916171.1"/>
</dbReference>
<evidence type="ECO:0000313" key="3">
    <source>
        <dbReference type="RefSeq" id="XP_017771660.1"/>
    </source>
</evidence>
<feature type="domain" description="N-acetyltransferase" evidence="1">
    <location>
        <begin position="158"/>
        <end position="291"/>
    </location>
</feature>
<dbReference type="InterPro" id="IPR053225">
    <property type="entry name" value="Acyl-CoA_N-acyltransferase"/>
</dbReference>
<dbReference type="InterPro" id="IPR013653">
    <property type="entry name" value="GCN5-like_dom"/>
</dbReference>
<dbReference type="InterPro" id="IPR041506">
    <property type="entry name" value="DUF5645"/>
</dbReference>
<dbReference type="SUPFAM" id="SSF55729">
    <property type="entry name" value="Acyl-CoA N-acyltransferases (Nat)"/>
    <property type="match status" value="1"/>
</dbReference>
<dbReference type="Pfam" id="PF18713">
    <property type="entry name" value="DUF5645"/>
    <property type="match status" value="1"/>
</dbReference>
<name>A0ABM1MAR0_NICVS</name>
<keyword evidence="2" id="KW-1185">Reference proteome</keyword>
<dbReference type="GeneID" id="108559041"/>
<sequence>MAFDEDILQPISLEDLPKLRDLYKDHMPFATHVFSFFNTSMKWIKSKPEEKYMTFLAPFGDWKSDGTFIVILQSNCYDLFMFTLDNKCEKLYKALKETKKIDWNNMIQFYFVHREHCPIIYRVIKELQLPITYDTKTDLWWLPREKALKFQIDCPPEVYIGPLKPYHAPLINSIWPHRFPGSEGYLTTFIKMNGGRGLFLKSNDKLVAWVLKNQLGTLVVLQTLHDYKRKGYGSLVTAALSREIAEEGHNVIGTVLVNNSASQAMFKKLGFDILDYSRFIGVDGRKLYNHL</sequence>
<dbReference type="InterPro" id="IPR016181">
    <property type="entry name" value="Acyl_CoA_acyltransferase"/>
</dbReference>
<dbReference type="Proteomes" id="UP000695000">
    <property type="component" value="Unplaced"/>
</dbReference>
<evidence type="ECO:0000313" key="2">
    <source>
        <dbReference type="Proteomes" id="UP000695000"/>
    </source>
</evidence>
<dbReference type="PROSITE" id="PS51186">
    <property type="entry name" value="GNAT"/>
    <property type="match status" value="1"/>
</dbReference>
<dbReference type="RefSeq" id="XP_017771661.1">
    <property type="nucleotide sequence ID" value="XM_017916172.1"/>
</dbReference>
<accession>A0ABM1MAR0</accession>
<proteinExistence type="predicted"/>
<evidence type="ECO:0000259" key="1">
    <source>
        <dbReference type="PROSITE" id="PS51186"/>
    </source>
</evidence>
<organism evidence="2 3">
    <name type="scientific">Nicrophorus vespilloides</name>
    <name type="common">Boreal carrion beetle</name>
    <dbReference type="NCBI Taxonomy" id="110193"/>
    <lineage>
        <taxon>Eukaryota</taxon>
        <taxon>Metazoa</taxon>
        <taxon>Ecdysozoa</taxon>
        <taxon>Arthropoda</taxon>
        <taxon>Hexapoda</taxon>
        <taxon>Insecta</taxon>
        <taxon>Pterygota</taxon>
        <taxon>Neoptera</taxon>
        <taxon>Endopterygota</taxon>
        <taxon>Coleoptera</taxon>
        <taxon>Polyphaga</taxon>
        <taxon>Staphyliniformia</taxon>
        <taxon>Silphidae</taxon>
        <taxon>Nicrophorinae</taxon>
        <taxon>Nicrophorus</taxon>
    </lineage>
</organism>
<evidence type="ECO:0000313" key="4">
    <source>
        <dbReference type="RefSeq" id="XP_017771661.1"/>
    </source>
</evidence>
<gene>
    <name evidence="3 4" type="primary">LOC108559041</name>
</gene>
<dbReference type="Gene3D" id="3.40.630.30">
    <property type="match status" value="2"/>
</dbReference>
<protein>
    <submittedName>
        <fullName evidence="3 4">Uncharacterized protein LOC108559041</fullName>
    </submittedName>
</protein>
<reference evidence="3 4" key="1">
    <citation type="submission" date="2025-05" db="UniProtKB">
        <authorList>
            <consortium name="RefSeq"/>
        </authorList>
    </citation>
    <scope>IDENTIFICATION</scope>
    <source>
        <tissue evidence="3 4">Whole Larva</tissue>
    </source>
</reference>
<dbReference type="Pfam" id="PF08445">
    <property type="entry name" value="FR47"/>
    <property type="match status" value="1"/>
</dbReference>
<dbReference type="InterPro" id="IPR000182">
    <property type="entry name" value="GNAT_dom"/>
</dbReference>
<dbReference type="PANTHER" id="PTHR20958:SF6">
    <property type="entry name" value="GLYCINE N-ACYLTRANSFERASE-LIKE PROTEIN"/>
    <property type="match status" value="1"/>
</dbReference>
<dbReference type="PANTHER" id="PTHR20958">
    <property type="entry name" value="GLYCINE N-ACYLTRANSFERASE-LIKE PROTEIN"/>
    <property type="match status" value="1"/>
</dbReference>